<keyword evidence="5" id="KW-1278">Translocase</keyword>
<evidence type="ECO:0000259" key="7">
    <source>
        <dbReference type="PROSITE" id="PS50893"/>
    </source>
</evidence>
<dbReference type="Gene3D" id="3.40.50.300">
    <property type="entry name" value="P-loop containing nucleotide triphosphate hydrolases"/>
    <property type="match status" value="1"/>
</dbReference>
<dbReference type="Proteomes" id="UP001499951">
    <property type="component" value="Unassembled WGS sequence"/>
</dbReference>
<gene>
    <name evidence="8" type="primary">ccmA</name>
    <name evidence="8" type="ORF">GCM10008942_27040</name>
</gene>
<keyword evidence="1" id="KW-0813">Transport</keyword>
<evidence type="ECO:0000256" key="4">
    <source>
        <dbReference type="ARBA" id="ARBA00022840"/>
    </source>
</evidence>
<keyword evidence="6" id="KW-0472">Membrane</keyword>
<keyword evidence="4 8" id="KW-0067">ATP-binding</keyword>
<comment type="caution">
    <text evidence="8">The sequence shown here is derived from an EMBL/GenBank/DDBJ whole genome shotgun (WGS) entry which is preliminary data.</text>
</comment>
<feature type="domain" description="ABC transporter" evidence="7">
    <location>
        <begin position="5"/>
        <end position="199"/>
    </location>
</feature>
<dbReference type="PANTHER" id="PTHR43499">
    <property type="entry name" value="ABC TRANSPORTER I FAMILY MEMBER 1"/>
    <property type="match status" value="1"/>
</dbReference>
<dbReference type="InterPro" id="IPR027417">
    <property type="entry name" value="P-loop_NTPase"/>
</dbReference>
<dbReference type="RefSeq" id="WP_166936381.1">
    <property type="nucleotide sequence ID" value="NZ_BAAADD010000007.1"/>
</dbReference>
<dbReference type="InterPro" id="IPR003439">
    <property type="entry name" value="ABC_transporter-like_ATP-bd"/>
</dbReference>
<evidence type="ECO:0000256" key="1">
    <source>
        <dbReference type="ARBA" id="ARBA00022448"/>
    </source>
</evidence>
<keyword evidence="2" id="KW-0547">Nucleotide-binding</keyword>
<evidence type="ECO:0000256" key="5">
    <source>
        <dbReference type="ARBA" id="ARBA00022967"/>
    </source>
</evidence>
<dbReference type="EMBL" id="BAAADD010000007">
    <property type="protein sequence ID" value="GAA0576764.1"/>
    <property type="molecule type" value="Genomic_DNA"/>
</dbReference>
<dbReference type="SMART" id="SM00382">
    <property type="entry name" value="AAA"/>
    <property type="match status" value="1"/>
</dbReference>
<organism evidence="8 9">
    <name type="scientific">Rhizomicrobium electricum</name>
    <dbReference type="NCBI Taxonomy" id="480070"/>
    <lineage>
        <taxon>Bacteria</taxon>
        <taxon>Pseudomonadati</taxon>
        <taxon>Pseudomonadota</taxon>
        <taxon>Alphaproteobacteria</taxon>
        <taxon>Micropepsales</taxon>
        <taxon>Micropepsaceae</taxon>
        <taxon>Rhizomicrobium</taxon>
    </lineage>
</organism>
<evidence type="ECO:0000313" key="9">
    <source>
        <dbReference type="Proteomes" id="UP001499951"/>
    </source>
</evidence>
<dbReference type="InterPro" id="IPR017871">
    <property type="entry name" value="ABC_transporter-like_CS"/>
</dbReference>
<keyword evidence="3" id="KW-0201">Cytochrome c-type biogenesis</keyword>
<dbReference type="InterPro" id="IPR005895">
    <property type="entry name" value="ABC_transptr_haem_export_CcmA"/>
</dbReference>
<proteinExistence type="predicted"/>
<name>A0ABN1EY72_9PROT</name>
<dbReference type="Pfam" id="PF00005">
    <property type="entry name" value="ABC_tran"/>
    <property type="match status" value="1"/>
</dbReference>
<dbReference type="NCBIfam" id="TIGR01189">
    <property type="entry name" value="ccmA"/>
    <property type="match status" value="1"/>
</dbReference>
<reference evidence="8 9" key="1">
    <citation type="journal article" date="2019" name="Int. J. Syst. Evol. Microbiol.">
        <title>The Global Catalogue of Microorganisms (GCM) 10K type strain sequencing project: providing services to taxonomists for standard genome sequencing and annotation.</title>
        <authorList>
            <consortium name="The Broad Institute Genomics Platform"/>
            <consortium name="The Broad Institute Genome Sequencing Center for Infectious Disease"/>
            <person name="Wu L."/>
            <person name="Ma J."/>
        </authorList>
    </citation>
    <scope>NUCLEOTIDE SEQUENCE [LARGE SCALE GENOMIC DNA]</scope>
    <source>
        <strain evidence="8 9">JCM 15089</strain>
    </source>
</reference>
<evidence type="ECO:0000256" key="6">
    <source>
        <dbReference type="ARBA" id="ARBA00023136"/>
    </source>
</evidence>
<keyword evidence="9" id="KW-1185">Reference proteome</keyword>
<sequence>MTFALALERLALVRGHHKLFAGLDLSLREGDFLSLTGPNGAGKTSLMRVIAGLLAPTGGIVRIRTEAGDLVDGEDRARCIGWLGDRDAVKPQLAVGEQLRFWARLYGADAPEPEAFGLKPQMPGQFLSAGQKRRLALARLVLTGRKLWLLDEPLAALDVGGKALVAEKLTAHCASGGIAIAATHEPLGLDGLTLRLGEP</sequence>
<dbReference type="GO" id="GO:0005524">
    <property type="term" value="F:ATP binding"/>
    <property type="evidence" value="ECO:0007669"/>
    <property type="project" value="UniProtKB-KW"/>
</dbReference>
<protein>
    <submittedName>
        <fullName evidence="8">Heme ABC exporter ATP-binding protein CcmA</fullName>
    </submittedName>
</protein>
<dbReference type="PROSITE" id="PS50893">
    <property type="entry name" value="ABC_TRANSPORTER_2"/>
    <property type="match status" value="1"/>
</dbReference>
<evidence type="ECO:0000313" key="8">
    <source>
        <dbReference type="EMBL" id="GAA0576764.1"/>
    </source>
</evidence>
<dbReference type="InterPro" id="IPR003593">
    <property type="entry name" value="AAA+_ATPase"/>
</dbReference>
<dbReference type="SUPFAM" id="SSF52540">
    <property type="entry name" value="P-loop containing nucleoside triphosphate hydrolases"/>
    <property type="match status" value="1"/>
</dbReference>
<dbReference type="PANTHER" id="PTHR43499:SF1">
    <property type="entry name" value="ABC TRANSPORTER I FAMILY MEMBER 1"/>
    <property type="match status" value="1"/>
</dbReference>
<accession>A0ABN1EY72</accession>
<dbReference type="PROSITE" id="PS00211">
    <property type="entry name" value="ABC_TRANSPORTER_1"/>
    <property type="match status" value="1"/>
</dbReference>
<evidence type="ECO:0000256" key="2">
    <source>
        <dbReference type="ARBA" id="ARBA00022741"/>
    </source>
</evidence>
<evidence type="ECO:0000256" key="3">
    <source>
        <dbReference type="ARBA" id="ARBA00022748"/>
    </source>
</evidence>